<proteinExistence type="predicted"/>
<gene>
    <name evidence="1" type="ORF">EBN03_11975</name>
</gene>
<protein>
    <recommendedName>
        <fullName evidence="3">DUF4194 domain-containing protein</fullName>
    </recommendedName>
</protein>
<dbReference type="EMBL" id="RFFH01000004">
    <property type="protein sequence ID" value="RMI32678.1"/>
    <property type="molecule type" value="Genomic_DNA"/>
</dbReference>
<evidence type="ECO:0000313" key="2">
    <source>
        <dbReference type="Proteomes" id="UP000279275"/>
    </source>
</evidence>
<name>A0A3M2LDA9_9NOCA</name>
<evidence type="ECO:0000313" key="1">
    <source>
        <dbReference type="EMBL" id="RMI32678.1"/>
    </source>
</evidence>
<dbReference type="Proteomes" id="UP000279275">
    <property type="component" value="Unassembled WGS sequence"/>
</dbReference>
<sequence length="244" mass="26725">MKSSSAHEDIGRFLAWAARPKETPARNEELHRLVRRYYEEPDFASAVDEVFAGAGLDLDVDDRDGIIATARNHSPLRLTVTDVSKRAPQHHRAVLGAVILAVARTAYPDSSMLDDPDRIAVFTTQSVVDTLDRVAESLAENSTDDSDIDDDLVEAWRRWIDLSPARPNARRRSTGDRAGLVAKVCKILAEAGFLAAKGDTDGGVWAARPRFRYAVGTLCDDSDLFRLVNGLADRSADAHEATLA</sequence>
<reference evidence="1 2" key="1">
    <citation type="submission" date="2018-10" db="EMBL/GenBank/DDBJ databases">
        <title>Isolation from cow dung.</title>
        <authorList>
            <person name="Ling L."/>
        </authorList>
    </citation>
    <scope>NUCLEOTIDE SEQUENCE [LARGE SCALE GENOMIC DNA]</scope>
    <source>
        <strain evidence="1 2">NEAU-LL90</strain>
    </source>
</reference>
<evidence type="ECO:0008006" key="3">
    <source>
        <dbReference type="Google" id="ProtNLM"/>
    </source>
</evidence>
<dbReference type="RefSeq" id="WP_122188062.1">
    <property type="nucleotide sequence ID" value="NZ_RFFH01000004.1"/>
</dbReference>
<organism evidence="1 2">
    <name type="scientific">Nocardia stercoris</name>
    <dbReference type="NCBI Taxonomy" id="2483361"/>
    <lineage>
        <taxon>Bacteria</taxon>
        <taxon>Bacillati</taxon>
        <taxon>Actinomycetota</taxon>
        <taxon>Actinomycetes</taxon>
        <taxon>Mycobacteriales</taxon>
        <taxon>Nocardiaceae</taxon>
        <taxon>Nocardia</taxon>
    </lineage>
</organism>
<dbReference type="AlphaFoldDB" id="A0A3M2LDA9"/>
<dbReference type="OrthoDB" id="5183036at2"/>
<comment type="caution">
    <text evidence="1">The sequence shown here is derived from an EMBL/GenBank/DDBJ whole genome shotgun (WGS) entry which is preliminary data.</text>
</comment>
<accession>A0A3M2LDA9</accession>
<keyword evidence="2" id="KW-1185">Reference proteome</keyword>